<gene>
    <name evidence="2" type="ORF">QOL99_13585</name>
</gene>
<comment type="caution">
    <text evidence="2">The sequence shown here is derived from an EMBL/GenBank/DDBJ whole genome shotgun (WGS) entry which is preliminary data.</text>
</comment>
<dbReference type="RefSeq" id="WP_285524594.1">
    <property type="nucleotide sequence ID" value="NZ_JASNGB010000159.1"/>
</dbReference>
<evidence type="ECO:0000256" key="1">
    <source>
        <dbReference type="SAM" id="SignalP"/>
    </source>
</evidence>
<feature type="chain" id="PRO_5046981253" evidence="1">
    <location>
        <begin position="18"/>
        <end position="170"/>
    </location>
</feature>
<name>A0ABT7JJD7_9DEIO</name>
<evidence type="ECO:0000313" key="3">
    <source>
        <dbReference type="Proteomes" id="UP001302059"/>
    </source>
</evidence>
<protein>
    <submittedName>
        <fullName evidence="2">Uncharacterized protein</fullName>
    </submittedName>
</protein>
<keyword evidence="1" id="KW-0732">Signal</keyword>
<dbReference type="Proteomes" id="UP001302059">
    <property type="component" value="Unassembled WGS sequence"/>
</dbReference>
<accession>A0ABT7JJD7</accession>
<proteinExistence type="predicted"/>
<organism evidence="2 3">
    <name type="scientific">Deinococcus rhizophilus</name>
    <dbReference type="NCBI Taxonomy" id="3049544"/>
    <lineage>
        <taxon>Bacteria</taxon>
        <taxon>Thermotogati</taxon>
        <taxon>Deinococcota</taxon>
        <taxon>Deinococci</taxon>
        <taxon>Deinococcales</taxon>
        <taxon>Deinococcaceae</taxon>
        <taxon>Deinococcus</taxon>
    </lineage>
</organism>
<dbReference type="EMBL" id="JASNGB010000159">
    <property type="protein sequence ID" value="MDL2345175.1"/>
    <property type="molecule type" value="Genomic_DNA"/>
</dbReference>
<feature type="signal peptide" evidence="1">
    <location>
        <begin position="1"/>
        <end position="17"/>
    </location>
</feature>
<keyword evidence="3" id="KW-1185">Reference proteome</keyword>
<evidence type="ECO:0000313" key="2">
    <source>
        <dbReference type="EMBL" id="MDL2345175.1"/>
    </source>
</evidence>
<reference evidence="2 3" key="1">
    <citation type="submission" date="2023-05" db="EMBL/GenBank/DDBJ databases">
        <authorList>
            <person name="Gao F."/>
        </authorList>
    </citation>
    <scope>NUCLEOTIDE SEQUENCE [LARGE SCALE GENOMIC DNA]</scope>
    <source>
        <strain evidence="2 3">MIMF12</strain>
    </source>
</reference>
<sequence length="170" mass="18149">MKPIALLLLSLSSAASAAPLLGTTGSFFESSFCRQYRCSLSSREPLGAGVVDFRYTLAPEHPTRPGAIPEAGPTLSVIRVNNVVMSVGFESGAQDGLLYPGSYLTPLLSRAMTFAAGTTVSEAALRRLEERCGQADGAEVKAAVGRFTLSCVNSYGEYTNARRVAFRLYR</sequence>